<evidence type="ECO:0000256" key="7">
    <source>
        <dbReference type="ARBA" id="ARBA00023242"/>
    </source>
</evidence>
<keyword evidence="5 8" id="KW-0238">DNA-binding</keyword>
<dbReference type="AlphaFoldDB" id="A0AAV5J883"/>
<organism evidence="11 12">
    <name type="scientific">Rubroshorea leprosula</name>
    <dbReference type="NCBI Taxonomy" id="152421"/>
    <lineage>
        <taxon>Eukaryota</taxon>
        <taxon>Viridiplantae</taxon>
        <taxon>Streptophyta</taxon>
        <taxon>Embryophyta</taxon>
        <taxon>Tracheophyta</taxon>
        <taxon>Spermatophyta</taxon>
        <taxon>Magnoliopsida</taxon>
        <taxon>eudicotyledons</taxon>
        <taxon>Gunneridae</taxon>
        <taxon>Pentapetalae</taxon>
        <taxon>rosids</taxon>
        <taxon>malvids</taxon>
        <taxon>Malvales</taxon>
        <taxon>Dipterocarpaceae</taxon>
        <taxon>Rubroshorea</taxon>
    </lineage>
</organism>
<dbReference type="GO" id="GO:0005634">
    <property type="term" value="C:nucleus"/>
    <property type="evidence" value="ECO:0007669"/>
    <property type="project" value="UniProtKB-SubCell"/>
</dbReference>
<feature type="region of interest" description="Disordered" evidence="9">
    <location>
        <begin position="483"/>
        <end position="515"/>
    </location>
</feature>
<keyword evidence="3" id="KW-0862">Zinc</keyword>
<feature type="compositionally biased region" description="Polar residues" evidence="9">
    <location>
        <begin position="394"/>
        <end position="408"/>
    </location>
</feature>
<keyword evidence="4" id="KW-0805">Transcription regulation</keyword>
<feature type="compositionally biased region" description="Basic and acidic residues" evidence="9">
    <location>
        <begin position="122"/>
        <end position="137"/>
    </location>
</feature>
<evidence type="ECO:0000256" key="8">
    <source>
        <dbReference type="PROSITE-ProRule" id="PRU00071"/>
    </source>
</evidence>
<dbReference type="Proteomes" id="UP001054252">
    <property type="component" value="Unassembled WGS sequence"/>
</dbReference>
<dbReference type="InterPro" id="IPR045174">
    <property type="entry name" value="Dof"/>
</dbReference>
<dbReference type="PROSITE" id="PS01361">
    <property type="entry name" value="ZF_DOF_1"/>
    <property type="match status" value="1"/>
</dbReference>
<gene>
    <name evidence="11" type="ORF">SLEP1_g20336</name>
</gene>
<feature type="compositionally biased region" description="Basic and acidic residues" evidence="9">
    <location>
        <begin position="52"/>
        <end position="95"/>
    </location>
</feature>
<evidence type="ECO:0000256" key="5">
    <source>
        <dbReference type="ARBA" id="ARBA00023125"/>
    </source>
</evidence>
<evidence type="ECO:0000259" key="10">
    <source>
        <dbReference type="PROSITE" id="PS50884"/>
    </source>
</evidence>
<feature type="region of interest" description="Disordered" evidence="9">
    <location>
        <begin position="393"/>
        <end position="431"/>
    </location>
</feature>
<keyword evidence="7 8" id="KW-0539">Nucleus</keyword>
<feature type="region of interest" description="Disordered" evidence="9">
    <location>
        <begin position="14"/>
        <end position="157"/>
    </location>
</feature>
<evidence type="ECO:0000256" key="9">
    <source>
        <dbReference type="SAM" id="MobiDB-lite"/>
    </source>
</evidence>
<evidence type="ECO:0000256" key="4">
    <source>
        <dbReference type="ARBA" id="ARBA00023015"/>
    </source>
</evidence>
<evidence type="ECO:0000256" key="6">
    <source>
        <dbReference type="ARBA" id="ARBA00023163"/>
    </source>
</evidence>
<reference evidence="11 12" key="1">
    <citation type="journal article" date="2021" name="Commun. Biol.">
        <title>The genome of Shorea leprosula (Dipterocarpaceae) highlights the ecological relevance of drought in aseasonal tropical rainforests.</title>
        <authorList>
            <person name="Ng K.K.S."/>
            <person name="Kobayashi M.J."/>
            <person name="Fawcett J.A."/>
            <person name="Hatakeyama M."/>
            <person name="Paape T."/>
            <person name="Ng C.H."/>
            <person name="Ang C.C."/>
            <person name="Tnah L.H."/>
            <person name="Lee C.T."/>
            <person name="Nishiyama T."/>
            <person name="Sese J."/>
            <person name="O'Brien M.J."/>
            <person name="Copetti D."/>
            <person name="Mohd Noor M.I."/>
            <person name="Ong R.C."/>
            <person name="Putra M."/>
            <person name="Sireger I.Z."/>
            <person name="Indrioko S."/>
            <person name="Kosugi Y."/>
            <person name="Izuno A."/>
            <person name="Isagi Y."/>
            <person name="Lee S.L."/>
            <person name="Shimizu K.K."/>
        </authorList>
    </citation>
    <scope>NUCLEOTIDE SEQUENCE [LARGE SCALE GENOMIC DNA]</scope>
    <source>
        <strain evidence="11">214</strain>
    </source>
</reference>
<dbReference type="EMBL" id="BPVZ01000029">
    <property type="protein sequence ID" value="GKV08743.1"/>
    <property type="molecule type" value="Genomic_DNA"/>
</dbReference>
<comment type="caution">
    <text evidence="11">The sequence shown here is derived from an EMBL/GenBank/DDBJ whole genome shotgun (WGS) entry which is preliminary data.</text>
</comment>
<evidence type="ECO:0000256" key="2">
    <source>
        <dbReference type="ARBA" id="ARBA00022771"/>
    </source>
</evidence>
<feature type="compositionally biased region" description="Polar residues" evidence="9">
    <location>
        <begin position="98"/>
        <end position="120"/>
    </location>
</feature>
<evidence type="ECO:0000256" key="1">
    <source>
        <dbReference type="ARBA" id="ARBA00022723"/>
    </source>
</evidence>
<dbReference type="PANTHER" id="PTHR31089:SF75">
    <property type="entry name" value="CYCLIC DOF FACTOR 2"/>
    <property type="match status" value="1"/>
</dbReference>
<evidence type="ECO:0000313" key="12">
    <source>
        <dbReference type="Proteomes" id="UP001054252"/>
    </source>
</evidence>
<keyword evidence="2 8" id="KW-0863">Zinc-finger</keyword>
<comment type="subcellular location">
    <subcellularLocation>
        <location evidence="8">Nucleus</location>
    </subcellularLocation>
</comment>
<proteinExistence type="predicted"/>
<dbReference type="GO" id="GO:0003700">
    <property type="term" value="F:DNA-binding transcription factor activity"/>
    <property type="evidence" value="ECO:0007669"/>
    <property type="project" value="InterPro"/>
</dbReference>
<keyword evidence="6" id="KW-0804">Transcription</keyword>
<feature type="domain" description="Dof-type" evidence="10">
    <location>
        <begin position="157"/>
        <end position="211"/>
    </location>
</feature>
<dbReference type="InterPro" id="IPR003851">
    <property type="entry name" value="Znf_Dof"/>
</dbReference>
<accession>A0AAV5J883</accession>
<sequence>MSEPKDPAIKLFGKTIPLPEASQEAAAASVTSGDDNLDQDEDRVCSTSSSPEDDKSRDGGEEKEDEKDVLGDKAVETKLEVRGGKEDEDLGKQEDETTTVTSGESGNPEANSGENENSKAPSVEKESTASKTLKTEEDQSETSNSQEKPLKKPDKILPCPRCNSMDTKFCYYNNYNVNQPRHFCKHCQRYWTAGGTMRNVPVGAGRRKNKNSVSHYRQITVSEALQNAQMDVPNGVHHPAPKANGTVLTFGSDMPLCESMASVLNLADKTMWNHTRNGFHKPEELKIPASYQRGEAGEISNVSSVPASISKDEVGKARLQDQMIQPCPGCPPQVPCFSGAPWPYTWNSTQWNSPVPPPAFCTPAFPMPFYPAAAYWGCTVPGAWAVPWLPQPSSPKQTVPGSGPNSPTLGKHSRDESMGKPSSSGEEDLVKQNSSDRYLWIPKTLRIDNPGEAAKSSIWTTLGIKNDKADQIGSGGLFQAFQSKGDERKSVPEPSPVLQANPAALSRSINFHENS</sequence>
<dbReference type="GO" id="GO:0003677">
    <property type="term" value="F:DNA binding"/>
    <property type="evidence" value="ECO:0007669"/>
    <property type="project" value="UniProtKB-UniRule"/>
</dbReference>
<keyword evidence="1" id="KW-0479">Metal-binding</keyword>
<dbReference type="Pfam" id="PF02701">
    <property type="entry name" value="Zn_ribbon_Dof"/>
    <property type="match status" value="1"/>
</dbReference>
<keyword evidence="12" id="KW-1185">Reference proteome</keyword>
<evidence type="ECO:0000313" key="11">
    <source>
        <dbReference type="EMBL" id="GKV08743.1"/>
    </source>
</evidence>
<dbReference type="PANTHER" id="PTHR31089">
    <property type="entry name" value="CYCLIC DOF FACTOR 2"/>
    <property type="match status" value="1"/>
</dbReference>
<name>A0AAV5J883_9ROSI</name>
<dbReference type="GO" id="GO:0008270">
    <property type="term" value="F:zinc ion binding"/>
    <property type="evidence" value="ECO:0007669"/>
    <property type="project" value="UniProtKB-KW"/>
</dbReference>
<protein>
    <recommendedName>
        <fullName evidence="10">Dof-type domain-containing protein</fullName>
    </recommendedName>
</protein>
<evidence type="ECO:0000256" key="3">
    <source>
        <dbReference type="ARBA" id="ARBA00022833"/>
    </source>
</evidence>
<dbReference type="PROSITE" id="PS50884">
    <property type="entry name" value="ZF_DOF_2"/>
    <property type="match status" value="1"/>
</dbReference>